<feature type="non-terminal residue" evidence="2">
    <location>
        <position position="258"/>
    </location>
</feature>
<feature type="compositionally biased region" description="Polar residues" evidence="1">
    <location>
        <begin position="124"/>
        <end position="133"/>
    </location>
</feature>
<organism evidence="2">
    <name type="scientific">Graphocephala atropunctata</name>
    <dbReference type="NCBI Taxonomy" id="36148"/>
    <lineage>
        <taxon>Eukaryota</taxon>
        <taxon>Metazoa</taxon>
        <taxon>Ecdysozoa</taxon>
        <taxon>Arthropoda</taxon>
        <taxon>Hexapoda</taxon>
        <taxon>Insecta</taxon>
        <taxon>Pterygota</taxon>
        <taxon>Neoptera</taxon>
        <taxon>Paraneoptera</taxon>
        <taxon>Hemiptera</taxon>
        <taxon>Auchenorrhyncha</taxon>
        <taxon>Membracoidea</taxon>
        <taxon>Cicadellidae</taxon>
        <taxon>Cicadellinae</taxon>
        <taxon>Cicadellini</taxon>
        <taxon>Graphocephala</taxon>
    </lineage>
</organism>
<feature type="compositionally biased region" description="Basic residues" evidence="1">
    <location>
        <begin position="106"/>
        <end position="121"/>
    </location>
</feature>
<feature type="region of interest" description="Disordered" evidence="1">
    <location>
        <begin position="83"/>
        <end position="143"/>
    </location>
</feature>
<dbReference type="EMBL" id="GEBQ01001543">
    <property type="protein sequence ID" value="JAT38434.1"/>
    <property type="molecule type" value="Transcribed_RNA"/>
</dbReference>
<feature type="non-terminal residue" evidence="2">
    <location>
        <position position="1"/>
    </location>
</feature>
<evidence type="ECO:0000256" key="1">
    <source>
        <dbReference type="SAM" id="MobiDB-lite"/>
    </source>
</evidence>
<proteinExistence type="predicted"/>
<protein>
    <submittedName>
        <fullName evidence="2">Uncharacterized protein</fullName>
    </submittedName>
</protein>
<reference evidence="2" key="1">
    <citation type="submission" date="2015-11" db="EMBL/GenBank/DDBJ databases">
        <title>De novo transcriptome assembly of four potential Pierce s Disease insect vectors from Arizona vineyards.</title>
        <authorList>
            <person name="Tassone E.E."/>
        </authorList>
    </citation>
    <scope>NUCLEOTIDE SEQUENCE</scope>
</reference>
<sequence length="258" mass="29253">ISIVPHSVHTTQNNERETIEYEKVLDEEEPKASKDVHSHKIIDIGQPNEFKMRFERAKQFFKHLEQSEVVGVKGREYRSMPRLDLVFSKPRRPSVDSDSGGDMKSKKQKGRFKGKRKKRKDTTKVQSAPTSDTETSKRVKHKDSFDSFGGSVKSVKVSDRFHVKDLFRDVAGCGGIFKGIPNRAAVLASLRSVDDVRALSPYQIDSGNLKSSSSLGNIPSGFQEEYPYLPTTPVHQFRPRSALEFNLIPRSELLDQEF</sequence>
<feature type="compositionally biased region" description="Basic and acidic residues" evidence="1">
    <location>
        <begin position="134"/>
        <end position="143"/>
    </location>
</feature>
<name>A0A1B6MR74_9HEMI</name>
<gene>
    <name evidence="2" type="ORF">g.2078</name>
</gene>
<dbReference type="AlphaFoldDB" id="A0A1B6MR74"/>
<accession>A0A1B6MR74</accession>
<evidence type="ECO:0000313" key="2">
    <source>
        <dbReference type="EMBL" id="JAT38434.1"/>
    </source>
</evidence>